<keyword evidence="12" id="KW-1185">Reference proteome</keyword>
<comment type="catalytic activity">
    <reaction evidence="7 8">
        <text>lipid IVA (E. coli) + CMP-3-deoxy-beta-D-manno-octulosonate = alpha-Kdo-(2-&gt;6)-lipid IVA (E. coli) + CMP + H(+)</text>
        <dbReference type="Rhea" id="RHEA:28066"/>
        <dbReference type="ChEBI" id="CHEBI:15378"/>
        <dbReference type="ChEBI" id="CHEBI:58603"/>
        <dbReference type="ChEBI" id="CHEBI:60364"/>
        <dbReference type="ChEBI" id="CHEBI:60377"/>
        <dbReference type="ChEBI" id="CHEBI:85987"/>
        <dbReference type="EC" id="2.4.99.12"/>
    </reaction>
</comment>
<evidence type="ECO:0000256" key="4">
    <source>
        <dbReference type="ARBA" id="ARBA00019077"/>
    </source>
</evidence>
<name>A0ABS1D6P0_9PROT</name>
<dbReference type="PANTHER" id="PTHR42755">
    <property type="entry name" value="3-DEOXY-MANNO-OCTULOSONATE CYTIDYLYLTRANSFERASE"/>
    <property type="match status" value="1"/>
</dbReference>
<evidence type="ECO:0000256" key="7">
    <source>
        <dbReference type="ARBA" id="ARBA00049183"/>
    </source>
</evidence>
<feature type="domain" description="3-deoxy-D-manno-octulosonic-acid transferase N-terminal" evidence="10">
    <location>
        <begin position="24"/>
        <end position="200"/>
    </location>
</feature>
<proteinExistence type="inferred from homology"/>
<organism evidence="11 12">
    <name type="scientific">Paracraurococcus ruber</name>
    <dbReference type="NCBI Taxonomy" id="77675"/>
    <lineage>
        <taxon>Bacteria</taxon>
        <taxon>Pseudomonadati</taxon>
        <taxon>Pseudomonadota</taxon>
        <taxon>Alphaproteobacteria</taxon>
        <taxon>Acetobacterales</taxon>
        <taxon>Roseomonadaceae</taxon>
        <taxon>Paracraurococcus</taxon>
    </lineage>
</organism>
<feature type="region of interest" description="Disordered" evidence="9">
    <location>
        <begin position="429"/>
        <end position="449"/>
    </location>
</feature>
<comment type="similarity">
    <text evidence="8">Belongs to the glycosyltransferase group 1 family.</text>
</comment>
<gene>
    <name evidence="11" type="ORF">CKO45_25400</name>
</gene>
<comment type="function">
    <text evidence="1 8">Involved in lipopolysaccharide (LPS) biosynthesis. Catalyzes the transfer of 3-deoxy-D-manno-octulosonate (Kdo) residue(s) from CMP-Kdo to lipid IV(A), the tetraacyldisaccharide-1,4'-bisphosphate precursor of lipid A.</text>
</comment>
<evidence type="ECO:0000256" key="5">
    <source>
        <dbReference type="ARBA" id="ARBA00022679"/>
    </source>
</evidence>
<dbReference type="SUPFAM" id="SSF53756">
    <property type="entry name" value="UDP-Glycosyltransferase/glycogen phosphorylase"/>
    <property type="match status" value="1"/>
</dbReference>
<reference evidence="11 12" key="1">
    <citation type="journal article" date="2020" name="Microorganisms">
        <title>Osmotic Adaptation and Compatible Solute Biosynthesis of Phototrophic Bacteria as Revealed from Genome Analyses.</title>
        <authorList>
            <person name="Imhoff J.F."/>
            <person name="Rahn T."/>
            <person name="Kunzel S."/>
            <person name="Keller A."/>
            <person name="Neulinger S.C."/>
        </authorList>
    </citation>
    <scope>NUCLEOTIDE SEQUENCE [LARGE SCALE GENOMIC DNA]</scope>
    <source>
        <strain evidence="11 12">DSM 15382</strain>
    </source>
</reference>
<evidence type="ECO:0000313" key="12">
    <source>
        <dbReference type="Proteomes" id="UP000697995"/>
    </source>
</evidence>
<evidence type="ECO:0000256" key="2">
    <source>
        <dbReference type="ARBA" id="ARBA00004713"/>
    </source>
</evidence>
<evidence type="ECO:0000256" key="1">
    <source>
        <dbReference type="ARBA" id="ARBA00003394"/>
    </source>
</evidence>
<dbReference type="Gene3D" id="3.40.50.2000">
    <property type="entry name" value="Glycogen Phosphorylase B"/>
    <property type="match status" value="1"/>
</dbReference>
<dbReference type="InterPro" id="IPR007507">
    <property type="entry name" value="Glycos_transf_N"/>
</dbReference>
<dbReference type="PANTHER" id="PTHR42755:SF1">
    <property type="entry name" value="3-DEOXY-D-MANNO-OCTULOSONIC ACID TRANSFERASE, MITOCHONDRIAL-RELATED"/>
    <property type="match status" value="1"/>
</dbReference>
<keyword evidence="5 8" id="KW-0808">Transferase</keyword>
<dbReference type="InterPro" id="IPR039901">
    <property type="entry name" value="Kdotransferase"/>
</dbReference>
<dbReference type="EMBL" id="NRSG01000322">
    <property type="protein sequence ID" value="MBK1661549.1"/>
    <property type="molecule type" value="Genomic_DNA"/>
</dbReference>
<evidence type="ECO:0000256" key="8">
    <source>
        <dbReference type="RuleBase" id="RU365103"/>
    </source>
</evidence>
<sequence>MAAAPVLPLHLRLRARRGKEVPGRLGERRGEGAARPPGRLLWLHAASVGETLSVIPLLEALAARAPDLTLLVTTGTVTGAQALAQRLPGALGGRLLHRFVPLDVPRWVGRFLDGWRPDLAVLVESELWPNLIAAARARGVPLALVNARFSARSARRWRLAPGFARRLLAGFRLVTAQSAADAARLRAAGAAQVLTPGNLKDAAPPLPADAAALAALRAAIGGRPVFLAASTQPGEEALVGAAHPLLAAAHPGLLTVIVPRHPDRGAAIAAALAPLFVAPPGPPGGLVAVPPVARRAAGLLPGPATAIYVADTLGELGLFYRLAQACLVGGSLVPHGGQNPREPARLGCPILLGPHTQNFEEPVARLLEAGGALRVPPDPAALAAAADTVLSDSGRARAMAQAAAAALAAEAGLPDRIAGLLVELLPVAGPAGPDGPRDAAEPTAAAGRG</sequence>
<dbReference type="Proteomes" id="UP000697995">
    <property type="component" value="Unassembled WGS sequence"/>
</dbReference>
<protein>
    <recommendedName>
        <fullName evidence="4 8">3-deoxy-D-manno-octulosonic acid transferase</fullName>
        <shortName evidence="8">Kdo transferase</shortName>
        <ecNumber evidence="3 8">2.4.99.12</ecNumber>
    </recommendedName>
    <alternativeName>
        <fullName evidence="6 8">Lipid IV(A) 3-deoxy-D-manno-octulosonic acid transferase</fullName>
    </alternativeName>
</protein>
<evidence type="ECO:0000256" key="6">
    <source>
        <dbReference type="ARBA" id="ARBA00031445"/>
    </source>
</evidence>
<comment type="subcellular location">
    <subcellularLocation>
        <location evidence="8">Cell membrane</location>
    </subcellularLocation>
</comment>
<dbReference type="Pfam" id="PF04413">
    <property type="entry name" value="Glycos_transf_N"/>
    <property type="match status" value="1"/>
</dbReference>
<evidence type="ECO:0000313" key="11">
    <source>
        <dbReference type="EMBL" id="MBK1661549.1"/>
    </source>
</evidence>
<evidence type="ECO:0000256" key="3">
    <source>
        <dbReference type="ARBA" id="ARBA00012621"/>
    </source>
</evidence>
<dbReference type="Gene3D" id="3.40.50.11720">
    <property type="entry name" value="3-Deoxy-D-manno-octulosonic-acid transferase, N-terminal domain"/>
    <property type="match status" value="1"/>
</dbReference>
<dbReference type="GO" id="GO:0016740">
    <property type="term" value="F:transferase activity"/>
    <property type="evidence" value="ECO:0007669"/>
    <property type="project" value="UniProtKB-KW"/>
</dbReference>
<accession>A0ABS1D6P0</accession>
<keyword evidence="8" id="KW-0448">Lipopolysaccharide biosynthesis</keyword>
<dbReference type="EC" id="2.4.99.12" evidence="3 8"/>
<keyword evidence="8" id="KW-0472">Membrane</keyword>
<dbReference type="InterPro" id="IPR038107">
    <property type="entry name" value="Glycos_transf_N_sf"/>
</dbReference>
<comment type="caution">
    <text evidence="11">The sequence shown here is derived from an EMBL/GenBank/DDBJ whole genome shotgun (WGS) entry which is preliminary data.</text>
</comment>
<evidence type="ECO:0000256" key="9">
    <source>
        <dbReference type="SAM" id="MobiDB-lite"/>
    </source>
</evidence>
<comment type="pathway">
    <text evidence="2 8">Bacterial outer membrane biogenesis; LPS core biosynthesis.</text>
</comment>
<keyword evidence="8" id="KW-1003">Cell membrane</keyword>
<evidence type="ECO:0000259" key="10">
    <source>
        <dbReference type="Pfam" id="PF04413"/>
    </source>
</evidence>